<accession>A0AAV6YLK9</accession>
<organism evidence="1 2">
    <name type="scientific">Engystomops pustulosus</name>
    <name type="common">Tungara frog</name>
    <name type="synonym">Physalaemus pustulosus</name>
    <dbReference type="NCBI Taxonomy" id="76066"/>
    <lineage>
        <taxon>Eukaryota</taxon>
        <taxon>Metazoa</taxon>
        <taxon>Chordata</taxon>
        <taxon>Craniata</taxon>
        <taxon>Vertebrata</taxon>
        <taxon>Euteleostomi</taxon>
        <taxon>Amphibia</taxon>
        <taxon>Batrachia</taxon>
        <taxon>Anura</taxon>
        <taxon>Neobatrachia</taxon>
        <taxon>Hyloidea</taxon>
        <taxon>Leptodactylidae</taxon>
        <taxon>Leiuperinae</taxon>
        <taxon>Engystomops</taxon>
    </lineage>
</organism>
<proteinExistence type="predicted"/>
<sequence>MYYNIYYCVKMFSLQNSIIHRYKQIQHFTDMIPTCLYQSRCLKNLVMPGSNQKSSEYGWTIPSSLSCIAEWRGIGGRHYRQRHILVQTRF</sequence>
<dbReference type="EMBL" id="WNYA01022066">
    <property type="protein sequence ID" value="KAG8538329.1"/>
    <property type="molecule type" value="Genomic_DNA"/>
</dbReference>
<protein>
    <submittedName>
        <fullName evidence="1">Uncharacterized protein</fullName>
    </submittedName>
</protein>
<keyword evidence="2" id="KW-1185">Reference proteome</keyword>
<comment type="caution">
    <text evidence="1">The sequence shown here is derived from an EMBL/GenBank/DDBJ whole genome shotgun (WGS) entry which is preliminary data.</text>
</comment>
<dbReference type="AlphaFoldDB" id="A0AAV6YLK9"/>
<evidence type="ECO:0000313" key="1">
    <source>
        <dbReference type="EMBL" id="KAG8538329.1"/>
    </source>
</evidence>
<dbReference type="Proteomes" id="UP000824782">
    <property type="component" value="Unassembled WGS sequence"/>
</dbReference>
<reference evidence="1" key="1">
    <citation type="thesis" date="2020" institute="ProQuest LLC" country="789 East Eisenhower Parkway, Ann Arbor, MI, USA">
        <title>Comparative Genomics and Chromosome Evolution.</title>
        <authorList>
            <person name="Mudd A.B."/>
        </authorList>
    </citation>
    <scope>NUCLEOTIDE SEQUENCE</scope>
    <source>
        <strain evidence="1">237g6f4</strain>
        <tissue evidence="1">Blood</tissue>
    </source>
</reference>
<gene>
    <name evidence="1" type="ORF">GDO81_022844</name>
</gene>
<evidence type="ECO:0000313" key="2">
    <source>
        <dbReference type="Proteomes" id="UP000824782"/>
    </source>
</evidence>
<name>A0AAV6YLK9_ENGPU</name>